<protein>
    <recommendedName>
        <fullName evidence="2">Photolyase/cryptochrome alpha/beta domain-containing protein</fullName>
    </recommendedName>
</protein>
<dbReference type="SUPFAM" id="SSF52425">
    <property type="entry name" value="Cryptochrome/photolyase, N-terminal domain"/>
    <property type="match status" value="1"/>
</dbReference>
<proteinExistence type="predicted"/>
<dbReference type="InterPro" id="IPR036155">
    <property type="entry name" value="Crypto/Photolyase_N_sf"/>
</dbReference>
<gene>
    <name evidence="3" type="ORF">RJT34_31456</name>
</gene>
<dbReference type="Gene3D" id="3.40.50.1820">
    <property type="entry name" value="alpha/beta hydrolase"/>
    <property type="match status" value="1"/>
</dbReference>
<name>A0AAN9I3K9_CLITE</name>
<dbReference type="Pfam" id="PF12697">
    <property type="entry name" value="Abhydrolase_6"/>
    <property type="match status" value="1"/>
</dbReference>
<dbReference type="SUPFAM" id="SSF53474">
    <property type="entry name" value="alpha/beta-Hydrolases"/>
    <property type="match status" value="1"/>
</dbReference>
<dbReference type="PROSITE" id="PS51645">
    <property type="entry name" value="PHR_CRY_ALPHA_BETA"/>
    <property type="match status" value="1"/>
</dbReference>
<dbReference type="AlphaFoldDB" id="A0AAN9I3K9"/>
<dbReference type="PANTHER" id="PTHR47832:SF1">
    <property type="entry name" value="DNA PHOTOLYASE"/>
    <property type="match status" value="1"/>
</dbReference>
<accession>A0AAN9I3K9</accession>
<feature type="domain" description="Photolyase/cryptochrome alpha/beta" evidence="2">
    <location>
        <begin position="35"/>
        <end position="164"/>
    </location>
</feature>
<evidence type="ECO:0000259" key="2">
    <source>
        <dbReference type="PROSITE" id="PS51645"/>
    </source>
</evidence>
<evidence type="ECO:0000313" key="3">
    <source>
        <dbReference type="EMBL" id="KAK7263859.1"/>
    </source>
</evidence>
<evidence type="ECO:0000256" key="1">
    <source>
        <dbReference type="SAM" id="MobiDB-lite"/>
    </source>
</evidence>
<dbReference type="InterPro" id="IPR014729">
    <property type="entry name" value="Rossmann-like_a/b/a_fold"/>
</dbReference>
<reference evidence="3 4" key="1">
    <citation type="submission" date="2024-01" db="EMBL/GenBank/DDBJ databases">
        <title>The genomes of 5 underutilized Papilionoideae crops provide insights into root nodulation and disease resistance.</title>
        <authorList>
            <person name="Yuan L."/>
        </authorList>
    </citation>
    <scope>NUCLEOTIDE SEQUENCE [LARGE SCALE GENOMIC DNA]</scope>
    <source>
        <strain evidence="3">LY-2023</strain>
        <tissue evidence="3">Leaf</tissue>
    </source>
</reference>
<sequence length="683" mass="76968">MALLSFPHFPSRFPSLSSFPNTPSFSQTRRHCSTGTAILWFKHDLRTDDHPGLLAASTFPSLLPIYVFDHRFLSRFSDETLELVLFALQDLRNSLQHRGSDLMIRFGNAENVIQQLATQVKATCVFAEQEVEYELCFIMDLVKQRLKSVTVPPPRIELWQTPFYDVKDLQNLPASYDDFKKLRLPITTPLPLSVSKLPAAEMELDWGALPSFDDIKEFMNGNQRKLDENWSLVKEMSAETFLRREMLKSRESSERSSGFRPTQPRGINGSVFMTREGNIVGGGAKDVLNALAAYLRYLEGTARGDWQEVHEKVRASESRDGASFIALFGPALSIGIVSRRRVHYEAIKYEKERNAGFISPFGYSAATIAAAINAVCSMEWYWLMALRNRINNDGIHSTRIWKWNGFLIQYTVAGEDGPAVLLVHGFGAFWEHYRDNTHSLAEAGNRVWAITMLGFGKSEKPNIVYTELLWAELLRDFIVEVVGEPVHLVGNSIGGYFVAIVARIWNVLIKSAVLINSAGNVIPEYSSIPLSRIQDRQTSGASWLGSCILLIYLRLRTQEIVKKCYPTRVERADDWLINEMLRASCDPGVLVVLESIFSFNLSIPLNYLIEDVKDKVLIIQGMKDPISDSNSKVAMLKEHCDGVMIKELDAGHCPHDEVPERVNTIIGEWILGVESNILVGCAV</sequence>
<keyword evidence="4" id="KW-1185">Reference proteome</keyword>
<dbReference type="InterPro" id="IPR029058">
    <property type="entry name" value="AB_hydrolase_fold"/>
</dbReference>
<dbReference type="Proteomes" id="UP001359559">
    <property type="component" value="Unassembled WGS sequence"/>
</dbReference>
<dbReference type="EMBL" id="JAYKXN010000008">
    <property type="protein sequence ID" value="KAK7263859.1"/>
    <property type="molecule type" value="Genomic_DNA"/>
</dbReference>
<comment type="caution">
    <text evidence="3">The sequence shown here is derived from an EMBL/GenBank/DDBJ whole genome shotgun (WGS) entry which is preliminary data.</text>
</comment>
<dbReference type="Gene3D" id="3.40.50.620">
    <property type="entry name" value="HUPs"/>
    <property type="match status" value="1"/>
</dbReference>
<dbReference type="InterPro" id="IPR000073">
    <property type="entry name" value="AB_hydrolase_1"/>
</dbReference>
<dbReference type="Pfam" id="PF00875">
    <property type="entry name" value="DNA_photolyase"/>
    <property type="match status" value="1"/>
</dbReference>
<dbReference type="PANTHER" id="PTHR47832">
    <property type="entry name" value="DNA PHOTOLYASE"/>
    <property type="match status" value="1"/>
</dbReference>
<dbReference type="InterPro" id="IPR006050">
    <property type="entry name" value="DNA_photolyase_N"/>
</dbReference>
<evidence type="ECO:0000313" key="4">
    <source>
        <dbReference type="Proteomes" id="UP001359559"/>
    </source>
</evidence>
<organism evidence="3 4">
    <name type="scientific">Clitoria ternatea</name>
    <name type="common">Butterfly pea</name>
    <dbReference type="NCBI Taxonomy" id="43366"/>
    <lineage>
        <taxon>Eukaryota</taxon>
        <taxon>Viridiplantae</taxon>
        <taxon>Streptophyta</taxon>
        <taxon>Embryophyta</taxon>
        <taxon>Tracheophyta</taxon>
        <taxon>Spermatophyta</taxon>
        <taxon>Magnoliopsida</taxon>
        <taxon>eudicotyledons</taxon>
        <taxon>Gunneridae</taxon>
        <taxon>Pentapetalae</taxon>
        <taxon>rosids</taxon>
        <taxon>fabids</taxon>
        <taxon>Fabales</taxon>
        <taxon>Fabaceae</taxon>
        <taxon>Papilionoideae</taxon>
        <taxon>50 kb inversion clade</taxon>
        <taxon>NPAAA clade</taxon>
        <taxon>indigoferoid/millettioid clade</taxon>
        <taxon>Phaseoleae</taxon>
        <taxon>Clitoria</taxon>
    </lineage>
</organism>
<feature type="region of interest" description="Disordered" evidence="1">
    <location>
        <begin position="247"/>
        <end position="267"/>
    </location>
</feature>